<evidence type="ECO:0000313" key="9">
    <source>
        <dbReference type="Proteomes" id="UP001174677"/>
    </source>
</evidence>
<name>A0ABQ9MZ20_HEVBR</name>
<keyword evidence="5" id="KW-0539">Nucleus</keyword>
<organism evidence="8 9">
    <name type="scientific">Hevea brasiliensis</name>
    <name type="common">Para rubber tree</name>
    <name type="synonym">Siphonia brasiliensis</name>
    <dbReference type="NCBI Taxonomy" id="3981"/>
    <lineage>
        <taxon>Eukaryota</taxon>
        <taxon>Viridiplantae</taxon>
        <taxon>Streptophyta</taxon>
        <taxon>Embryophyta</taxon>
        <taxon>Tracheophyta</taxon>
        <taxon>Spermatophyta</taxon>
        <taxon>Magnoliopsida</taxon>
        <taxon>eudicotyledons</taxon>
        <taxon>Gunneridae</taxon>
        <taxon>Pentapetalae</taxon>
        <taxon>rosids</taxon>
        <taxon>fabids</taxon>
        <taxon>Malpighiales</taxon>
        <taxon>Euphorbiaceae</taxon>
        <taxon>Crotonoideae</taxon>
        <taxon>Micrandreae</taxon>
        <taxon>Hevea</taxon>
    </lineage>
</organism>
<protein>
    <recommendedName>
        <fullName evidence="7">WRKY domain-containing protein</fullName>
    </recommendedName>
</protein>
<dbReference type="SMART" id="SM00774">
    <property type="entry name" value="WRKY"/>
    <property type="match status" value="1"/>
</dbReference>
<keyword evidence="3" id="KW-0238">DNA-binding</keyword>
<evidence type="ECO:0000256" key="1">
    <source>
        <dbReference type="ARBA" id="ARBA00004123"/>
    </source>
</evidence>
<dbReference type="SUPFAM" id="SSF118290">
    <property type="entry name" value="WRKY DNA-binding domain"/>
    <property type="match status" value="1"/>
</dbReference>
<evidence type="ECO:0000259" key="7">
    <source>
        <dbReference type="PROSITE" id="PS50811"/>
    </source>
</evidence>
<evidence type="ECO:0000256" key="6">
    <source>
        <dbReference type="SAM" id="MobiDB-lite"/>
    </source>
</evidence>
<evidence type="ECO:0000256" key="4">
    <source>
        <dbReference type="ARBA" id="ARBA00023163"/>
    </source>
</evidence>
<evidence type="ECO:0000313" key="8">
    <source>
        <dbReference type="EMBL" id="KAJ9185554.1"/>
    </source>
</evidence>
<keyword evidence="4" id="KW-0804">Transcription</keyword>
<dbReference type="InterPro" id="IPR036576">
    <property type="entry name" value="WRKY_dom_sf"/>
</dbReference>
<feature type="domain" description="WRKY" evidence="7">
    <location>
        <begin position="123"/>
        <end position="186"/>
    </location>
</feature>
<dbReference type="Gene3D" id="2.20.25.80">
    <property type="entry name" value="WRKY domain"/>
    <property type="match status" value="1"/>
</dbReference>
<dbReference type="InterPro" id="IPR003657">
    <property type="entry name" value="WRKY_dom"/>
</dbReference>
<proteinExistence type="predicted"/>
<evidence type="ECO:0000256" key="2">
    <source>
        <dbReference type="ARBA" id="ARBA00023015"/>
    </source>
</evidence>
<dbReference type="EMBL" id="JARPOI010000003">
    <property type="protein sequence ID" value="KAJ9185554.1"/>
    <property type="molecule type" value="Genomic_DNA"/>
</dbReference>
<feature type="region of interest" description="Disordered" evidence="6">
    <location>
        <begin position="248"/>
        <end position="270"/>
    </location>
</feature>
<dbReference type="PANTHER" id="PTHR31282">
    <property type="entry name" value="WRKY TRANSCRIPTION FACTOR 21-RELATED"/>
    <property type="match status" value="1"/>
</dbReference>
<reference evidence="8" key="1">
    <citation type="journal article" date="2023" name="Plant Biotechnol. J.">
        <title>Chromosome-level wild Hevea brasiliensis genome provides new tools for genomic-assisted breeding and valuable loci to elevate rubber yield.</title>
        <authorList>
            <person name="Cheng H."/>
            <person name="Song X."/>
            <person name="Hu Y."/>
            <person name="Wu T."/>
            <person name="Yang Q."/>
            <person name="An Z."/>
            <person name="Feng S."/>
            <person name="Deng Z."/>
            <person name="Wu W."/>
            <person name="Zeng X."/>
            <person name="Tu M."/>
            <person name="Wang X."/>
            <person name="Huang H."/>
        </authorList>
    </citation>
    <scope>NUCLEOTIDE SEQUENCE</scope>
    <source>
        <strain evidence="8">MT/VB/25A 57/8</strain>
    </source>
</reference>
<evidence type="ECO:0000256" key="5">
    <source>
        <dbReference type="ARBA" id="ARBA00023242"/>
    </source>
</evidence>
<dbReference type="InterPro" id="IPR044810">
    <property type="entry name" value="WRKY_plant"/>
</dbReference>
<evidence type="ECO:0000256" key="3">
    <source>
        <dbReference type="ARBA" id="ARBA00023125"/>
    </source>
</evidence>
<feature type="region of interest" description="Disordered" evidence="6">
    <location>
        <begin position="85"/>
        <end position="104"/>
    </location>
</feature>
<dbReference type="Proteomes" id="UP001174677">
    <property type="component" value="Chromosome 3"/>
</dbReference>
<feature type="compositionally biased region" description="Polar residues" evidence="6">
    <location>
        <begin position="256"/>
        <end position="266"/>
    </location>
</feature>
<accession>A0ABQ9MZ20</accession>
<sequence length="325" mass="36662">MESLWPETLLYNRRKAIEQLTRGQEYANQLKAIFSESIGDDGSVGEDLVTKILNSFMGSLSILNGVESDEVSQLPASIHVGSPCCDGRKSEDSGESIRSTSTMKDRKGCYKRRKTSQYSWTRDSPDLIDDGHAWRKYGQKVILNAKYPRNYFRCTHKFDQGCQATKQVQRIEEEPPMHRTTYYGHHTCKNLLKASHLILDAPDHVIDSSVLLSFSNGNGHHNNHPTNRQDAPFFSTFQSIKQECKDGFPHDHNNHLTHNQSSSSDYLVSPDDHASKFDPADVISGVNSSCTATSTTTHHSLDMDMIMTSVDSQFDDVLEFEYFDG</sequence>
<comment type="caution">
    <text evidence="8">The sequence shown here is derived from an EMBL/GenBank/DDBJ whole genome shotgun (WGS) entry which is preliminary data.</text>
</comment>
<keyword evidence="9" id="KW-1185">Reference proteome</keyword>
<comment type="subcellular location">
    <subcellularLocation>
        <location evidence="1">Nucleus</location>
    </subcellularLocation>
</comment>
<dbReference type="PROSITE" id="PS50811">
    <property type="entry name" value="WRKY"/>
    <property type="match status" value="1"/>
</dbReference>
<gene>
    <name evidence="8" type="ORF">P3X46_005175</name>
</gene>
<dbReference type="Pfam" id="PF03106">
    <property type="entry name" value="WRKY"/>
    <property type="match status" value="1"/>
</dbReference>
<keyword evidence="2" id="KW-0805">Transcription regulation</keyword>